<evidence type="ECO:0000256" key="6">
    <source>
        <dbReference type="ARBA" id="ARBA00023306"/>
    </source>
</evidence>
<keyword evidence="3" id="KW-0812">Transmembrane</keyword>
<sequence>MKRGILLGVMAAVLGATLILIVFGDNGYMDRNRMKKTLERLALDNKRLADENLDFYRRIHRLKTDPVYVEGVARRELGLAADGEVVFHLHDPGKKPKKPNP</sequence>
<evidence type="ECO:0000256" key="4">
    <source>
        <dbReference type="ARBA" id="ARBA00022989"/>
    </source>
</evidence>
<dbReference type="InterPro" id="IPR023081">
    <property type="entry name" value="Cell_div_FtsB"/>
</dbReference>
<keyword evidence="2 7" id="KW-0132">Cell division</keyword>
<organism evidence="7">
    <name type="scientific">uncultured Desulfobacteraceae bacterium</name>
    <dbReference type="NCBI Taxonomy" id="218296"/>
    <lineage>
        <taxon>Bacteria</taxon>
        <taxon>Pseudomonadati</taxon>
        <taxon>Thermodesulfobacteriota</taxon>
        <taxon>Desulfobacteria</taxon>
        <taxon>Desulfobacterales</taxon>
        <taxon>Desulfobacteraceae</taxon>
        <taxon>environmental samples</taxon>
    </lineage>
</organism>
<dbReference type="PANTHER" id="PTHR37485">
    <property type="entry name" value="CELL DIVISION PROTEIN FTSB"/>
    <property type="match status" value="1"/>
</dbReference>
<evidence type="ECO:0000256" key="3">
    <source>
        <dbReference type="ARBA" id="ARBA00022692"/>
    </source>
</evidence>
<dbReference type="EMBL" id="CAACVI010000012">
    <property type="protein sequence ID" value="VEN73840.1"/>
    <property type="molecule type" value="Genomic_DNA"/>
</dbReference>
<dbReference type="InterPro" id="IPR007060">
    <property type="entry name" value="FtsL/DivIC"/>
</dbReference>
<protein>
    <submittedName>
        <fullName evidence="7">Cell division protein FtsB</fullName>
    </submittedName>
</protein>
<gene>
    <name evidence="7" type="ORF">EPICR_20310</name>
</gene>
<keyword evidence="1" id="KW-1003">Cell membrane</keyword>
<dbReference type="AlphaFoldDB" id="A0A484HF36"/>
<keyword evidence="4" id="KW-1133">Transmembrane helix</keyword>
<dbReference type="GO" id="GO:0043093">
    <property type="term" value="P:FtsZ-dependent cytokinesis"/>
    <property type="evidence" value="ECO:0007669"/>
    <property type="project" value="TreeGrafter"/>
</dbReference>
<dbReference type="PANTHER" id="PTHR37485:SF1">
    <property type="entry name" value="CELL DIVISION PROTEIN FTSB"/>
    <property type="match status" value="1"/>
</dbReference>
<reference evidence="7" key="1">
    <citation type="submission" date="2019-01" db="EMBL/GenBank/DDBJ databases">
        <authorList>
            <consortium name="Genoscope - CEA"/>
            <person name="William W."/>
        </authorList>
    </citation>
    <scope>NUCLEOTIDE SEQUENCE</scope>
    <source>
        <strain evidence="7">CR-1</strain>
    </source>
</reference>
<dbReference type="Pfam" id="PF04977">
    <property type="entry name" value="DivIC"/>
    <property type="match status" value="1"/>
</dbReference>
<dbReference type="GO" id="GO:0030428">
    <property type="term" value="C:cell septum"/>
    <property type="evidence" value="ECO:0007669"/>
    <property type="project" value="TreeGrafter"/>
</dbReference>
<keyword evidence="5" id="KW-0472">Membrane</keyword>
<keyword evidence="6" id="KW-0131">Cell cycle</keyword>
<evidence type="ECO:0000256" key="2">
    <source>
        <dbReference type="ARBA" id="ARBA00022618"/>
    </source>
</evidence>
<evidence type="ECO:0000313" key="7">
    <source>
        <dbReference type="EMBL" id="VEN73840.1"/>
    </source>
</evidence>
<evidence type="ECO:0000256" key="1">
    <source>
        <dbReference type="ARBA" id="ARBA00022475"/>
    </source>
</evidence>
<accession>A0A484HF36</accession>
<proteinExistence type="predicted"/>
<name>A0A484HF36_9BACT</name>
<evidence type="ECO:0000256" key="5">
    <source>
        <dbReference type="ARBA" id="ARBA00023136"/>
    </source>
</evidence>